<dbReference type="PANTHER" id="PTHR48467">
    <property type="entry name" value="GLUTAMATE SYNTHASE 1 [NADH], CHLOROPLASTIC-LIKE"/>
    <property type="match status" value="1"/>
</dbReference>
<dbReference type="RefSeq" id="WP_387701528.1">
    <property type="nucleotide sequence ID" value="NZ_JBIAMX010000012.1"/>
</dbReference>
<dbReference type="Pfam" id="PF07992">
    <property type="entry name" value="Pyr_redox_2"/>
    <property type="match status" value="1"/>
</dbReference>
<dbReference type="InterPro" id="IPR021163">
    <property type="entry name" value="Ferredox_Rdtase_adrenod"/>
</dbReference>
<evidence type="ECO:0000256" key="6">
    <source>
        <dbReference type="ARBA" id="ARBA00022827"/>
    </source>
</evidence>
<keyword evidence="6" id="KW-0274">FAD</keyword>
<dbReference type="InterPro" id="IPR055275">
    <property type="entry name" value="Ferredox_Rdtase"/>
</dbReference>
<dbReference type="InterPro" id="IPR036188">
    <property type="entry name" value="FAD/NAD-bd_sf"/>
</dbReference>
<feature type="domain" description="4Fe-4S ferredoxin-type" evidence="12">
    <location>
        <begin position="37"/>
        <end position="66"/>
    </location>
</feature>
<keyword evidence="4" id="KW-0285">Flavoprotein</keyword>
<evidence type="ECO:0000256" key="7">
    <source>
        <dbReference type="ARBA" id="ARBA00022857"/>
    </source>
</evidence>
<comment type="cofactor">
    <cofactor evidence="1">
        <name>FAD</name>
        <dbReference type="ChEBI" id="CHEBI:57692"/>
    </cofactor>
</comment>
<comment type="catalytic activity">
    <reaction evidence="11">
        <text>2 reduced [2Fe-2S]-[ferredoxin] + NADP(+) + H(+) = 2 oxidized [2Fe-2S]-[ferredoxin] + NADPH</text>
        <dbReference type="Rhea" id="RHEA:20125"/>
        <dbReference type="Rhea" id="RHEA-COMP:10000"/>
        <dbReference type="Rhea" id="RHEA-COMP:10001"/>
        <dbReference type="ChEBI" id="CHEBI:15378"/>
        <dbReference type="ChEBI" id="CHEBI:33737"/>
        <dbReference type="ChEBI" id="CHEBI:33738"/>
        <dbReference type="ChEBI" id="CHEBI:57783"/>
        <dbReference type="ChEBI" id="CHEBI:58349"/>
        <dbReference type="EC" id="1.18.1.2"/>
    </reaction>
</comment>
<keyword evidence="14" id="KW-1185">Reference proteome</keyword>
<proteinExistence type="inferred from homology"/>
<evidence type="ECO:0000256" key="8">
    <source>
        <dbReference type="ARBA" id="ARBA00023002"/>
    </source>
</evidence>
<name>A0ABW6PRJ2_9NOCA</name>
<dbReference type="SUPFAM" id="SSF51971">
    <property type="entry name" value="Nucleotide-binding domain"/>
    <property type="match status" value="2"/>
</dbReference>
<dbReference type="InterPro" id="IPR017900">
    <property type="entry name" value="4Fe4S_Fe_S_CS"/>
</dbReference>
<evidence type="ECO:0000313" key="13">
    <source>
        <dbReference type="EMBL" id="MFF0545037.1"/>
    </source>
</evidence>
<feature type="domain" description="4Fe-4S ferredoxin-type" evidence="12">
    <location>
        <begin position="1"/>
        <end position="29"/>
    </location>
</feature>
<accession>A0ABW6PRJ2</accession>
<protein>
    <recommendedName>
        <fullName evidence="3">ferredoxin--NADP(+) reductase</fullName>
        <ecNumber evidence="3">1.18.1.2</ecNumber>
    </recommendedName>
</protein>
<dbReference type="Pfam" id="PF00037">
    <property type="entry name" value="Fer4"/>
    <property type="match status" value="1"/>
</dbReference>
<keyword evidence="9" id="KW-0408">Iron</keyword>
<dbReference type="Gene3D" id="3.40.50.720">
    <property type="entry name" value="NAD(P)-binding Rossmann-like Domain"/>
    <property type="match status" value="1"/>
</dbReference>
<dbReference type="InterPro" id="IPR023753">
    <property type="entry name" value="FAD/NAD-binding_dom"/>
</dbReference>
<keyword evidence="8" id="KW-0560">Oxidoreductase</keyword>
<reference evidence="13 14" key="1">
    <citation type="submission" date="2024-10" db="EMBL/GenBank/DDBJ databases">
        <title>The Natural Products Discovery Center: Release of the First 8490 Sequenced Strains for Exploring Actinobacteria Biosynthetic Diversity.</title>
        <authorList>
            <person name="Kalkreuter E."/>
            <person name="Kautsar S.A."/>
            <person name="Yang D."/>
            <person name="Bader C.D."/>
            <person name="Teijaro C.N."/>
            <person name="Fluegel L."/>
            <person name="Davis C.M."/>
            <person name="Simpson J.R."/>
            <person name="Lauterbach L."/>
            <person name="Steele A.D."/>
            <person name="Gui C."/>
            <person name="Meng S."/>
            <person name="Li G."/>
            <person name="Viehrig K."/>
            <person name="Ye F."/>
            <person name="Su P."/>
            <person name="Kiefer A.F."/>
            <person name="Nichols A."/>
            <person name="Cepeda A.J."/>
            <person name="Yan W."/>
            <person name="Fan B."/>
            <person name="Jiang Y."/>
            <person name="Adhikari A."/>
            <person name="Zheng C.-J."/>
            <person name="Schuster L."/>
            <person name="Cowan T.M."/>
            <person name="Smanski M.J."/>
            <person name="Chevrette M.G."/>
            <person name="De Carvalho L.P.S."/>
            <person name="Shen B."/>
        </authorList>
    </citation>
    <scope>NUCLEOTIDE SEQUENCE [LARGE SCALE GENOMIC DNA]</scope>
    <source>
        <strain evidence="13 14">NPDC004045</strain>
    </source>
</reference>
<sequence>MTYVITQRCCNDASCVAECPVDCIRPRPEDPEFATAEMLYIDPGTCIDCGACFEACPVDAVYAEDELPAGLEEFSAINAGWFQRHPLSLDITPVTTPARLERGRGPLRVAIVGTGPAACYTAEQLLARGEVEIDMIDRLPTPWGLLRYGVAPDHDRTRGVAETFTAAFKRDAVRFHLGAEVGTDITHAELAERCHAVVYAVGASGDKALGIPGENLAGSVAATEFVAWYNGHPDYADRSFDLSAERAVVVGNGNVALDVARILTLPPDRLARTDIADHALEALRDSAIREVVVLGRRGPLQAGYTGAELLALGGLPGVDLVVDPADLVLDPADEEFLASEDASYAAQTKWRILTELAGRPPRAGDRRIVLRFWTAPTALTGPDRVTGLEVVRTEAVHTDGVVGARATEDVDSLETGLVLRAVGYRGNPVPGLPFDTERGVLPTDGARVLDDAGTPLPGVYATGWIKRGARGVIGTNRTDATDTVTALVDDFRAGLLPPPAAPAGALTELLRERRPDLVDRSGWAAVDRAERAAGATDKRSRRTFTTVAEVVRAARGE</sequence>
<dbReference type="PROSITE" id="PS51379">
    <property type="entry name" value="4FE4S_FER_2"/>
    <property type="match status" value="2"/>
</dbReference>
<dbReference type="PRINTS" id="PR00419">
    <property type="entry name" value="ADXRDTASE"/>
</dbReference>
<dbReference type="InterPro" id="IPR017896">
    <property type="entry name" value="4Fe4S_Fe-S-bd"/>
</dbReference>
<comment type="similarity">
    <text evidence="2">Belongs to the ferredoxin--NADP reductase type 1 family.</text>
</comment>
<evidence type="ECO:0000313" key="14">
    <source>
        <dbReference type="Proteomes" id="UP001601444"/>
    </source>
</evidence>
<dbReference type="EC" id="1.18.1.2" evidence="3"/>
<dbReference type="Proteomes" id="UP001601444">
    <property type="component" value="Unassembled WGS sequence"/>
</dbReference>
<evidence type="ECO:0000256" key="2">
    <source>
        <dbReference type="ARBA" id="ARBA00008312"/>
    </source>
</evidence>
<dbReference type="Gene3D" id="3.30.70.20">
    <property type="match status" value="1"/>
</dbReference>
<organism evidence="13 14">
    <name type="scientific">Nocardia thailandica</name>
    <dbReference type="NCBI Taxonomy" id="257275"/>
    <lineage>
        <taxon>Bacteria</taxon>
        <taxon>Bacillati</taxon>
        <taxon>Actinomycetota</taxon>
        <taxon>Actinomycetes</taxon>
        <taxon>Mycobacteriales</taxon>
        <taxon>Nocardiaceae</taxon>
        <taxon>Nocardia</taxon>
    </lineage>
</organism>
<dbReference type="Gene3D" id="3.50.50.60">
    <property type="entry name" value="FAD/NAD(P)-binding domain"/>
    <property type="match status" value="1"/>
</dbReference>
<gene>
    <name evidence="13" type="ORF">ACFYTF_19590</name>
</gene>
<evidence type="ECO:0000256" key="5">
    <source>
        <dbReference type="ARBA" id="ARBA00022723"/>
    </source>
</evidence>
<dbReference type="PIRSF" id="PIRSF000362">
    <property type="entry name" value="FNR"/>
    <property type="match status" value="1"/>
</dbReference>
<comment type="caution">
    <text evidence="13">The sequence shown here is derived from an EMBL/GenBank/DDBJ whole genome shotgun (WGS) entry which is preliminary data.</text>
</comment>
<dbReference type="SUPFAM" id="SSF54862">
    <property type="entry name" value="4Fe-4S ferredoxins"/>
    <property type="match status" value="1"/>
</dbReference>
<keyword evidence="5" id="KW-0479">Metal-binding</keyword>
<dbReference type="PANTHER" id="PTHR48467:SF1">
    <property type="entry name" value="GLUTAMATE SYNTHASE 1 [NADH], CHLOROPLASTIC-LIKE"/>
    <property type="match status" value="1"/>
</dbReference>
<keyword evidence="10" id="KW-0411">Iron-sulfur</keyword>
<dbReference type="EMBL" id="JBIAMX010000012">
    <property type="protein sequence ID" value="MFF0545037.1"/>
    <property type="molecule type" value="Genomic_DNA"/>
</dbReference>
<evidence type="ECO:0000256" key="4">
    <source>
        <dbReference type="ARBA" id="ARBA00022630"/>
    </source>
</evidence>
<evidence type="ECO:0000256" key="9">
    <source>
        <dbReference type="ARBA" id="ARBA00023004"/>
    </source>
</evidence>
<evidence type="ECO:0000256" key="10">
    <source>
        <dbReference type="ARBA" id="ARBA00023014"/>
    </source>
</evidence>
<keyword evidence="7" id="KW-0521">NADP</keyword>
<evidence type="ECO:0000259" key="12">
    <source>
        <dbReference type="PROSITE" id="PS51379"/>
    </source>
</evidence>
<evidence type="ECO:0000256" key="11">
    <source>
        <dbReference type="ARBA" id="ARBA00047776"/>
    </source>
</evidence>
<dbReference type="PROSITE" id="PS00198">
    <property type="entry name" value="4FE4S_FER_1"/>
    <property type="match status" value="1"/>
</dbReference>
<evidence type="ECO:0000256" key="3">
    <source>
        <dbReference type="ARBA" id="ARBA00013223"/>
    </source>
</evidence>
<evidence type="ECO:0000256" key="1">
    <source>
        <dbReference type="ARBA" id="ARBA00001974"/>
    </source>
</evidence>